<feature type="compositionally biased region" description="Low complexity" evidence="1">
    <location>
        <begin position="159"/>
        <end position="175"/>
    </location>
</feature>
<evidence type="ECO:0008006" key="4">
    <source>
        <dbReference type="Google" id="ProtNLM"/>
    </source>
</evidence>
<proteinExistence type="predicted"/>
<comment type="caution">
    <text evidence="2">The sequence shown here is derived from an EMBL/GenBank/DDBJ whole genome shotgun (WGS) entry which is preliminary data.</text>
</comment>
<gene>
    <name evidence="2" type="ORF">QBC33DRAFT_584383</name>
</gene>
<dbReference type="GeneID" id="85314595"/>
<accession>A0AAJ0CCE0</accession>
<evidence type="ECO:0000313" key="3">
    <source>
        <dbReference type="Proteomes" id="UP001244011"/>
    </source>
</evidence>
<feature type="region of interest" description="Disordered" evidence="1">
    <location>
        <begin position="110"/>
        <end position="144"/>
    </location>
</feature>
<keyword evidence="3" id="KW-1185">Reference proteome</keyword>
<evidence type="ECO:0000256" key="1">
    <source>
        <dbReference type="SAM" id="MobiDB-lite"/>
    </source>
</evidence>
<reference evidence="2" key="1">
    <citation type="submission" date="2023-06" db="EMBL/GenBank/DDBJ databases">
        <title>Genome-scale phylogeny and comparative genomics of the fungal order Sordariales.</title>
        <authorList>
            <consortium name="Lawrence Berkeley National Laboratory"/>
            <person name="Hensen N."/>
            <person name="Bonometti L."/>
            <person name="Westerberg I."/>
            <person name="Brannstrom I.O."/>
            <person name="Guillou S."/>
            <person name="Cros-Aarteil S."/>
            <person name="Calhoun S."/>
            <person name="Haridas S."/>
            <person name="Kuo A."/>
            <person name="Mondo S."/>
            <person name="Pangilinan J."/>
            <person name="Riley R."/>
            <person name="Labutti K."/>
            <person name="Andreopoulos B."/>
            <person name="Lipzen A."/>
            <person name="Chen C."/>
            <person name="Yanf M."/>
            <person name="Daum C."/>
            <person name="Ng V."/>
            <person name="Clum A."/>
            <person name="Steindorff A."/>
            <person name="Ohm R."/>
            <person name="Martin F."/>
            <person name="Silar P."/>
            <person name="Natvig D."/>
            <person name="Lalanne C."/>
            <person name="Gautier V."/>
            <person name="Ament-Velasquez S.L."/>
            <person name="Kruys A."/>
            <person name="Hutchinson M.I."/>
            <person name="Powell A.J."/>
            <person name="Barry K."/>
            <person name="Miller A.N."/>
            <person name="Grigoriev I.V."/>
            <person name="Debuchy R."/>
            <person name="Gladieux P."/>
            <person name="Thoren M.H."/>
            <person name="Johannesson H."/>
        </authorList>
    </citation>
    <scope>NUCLEOTIDE SEQUENCE</scope>
    <source>
        <strain evidence="2">8032-3</strain>
    </source>
</reference>
<dbReference type="Proteomes" id="UP001244011">
    <property type="component" value="Unassembled WGS sequence"/>
</dbReference>
<feature type="region of interest" description="Disordered" evidence="1">
    <location>
        <begin position="159"/>
        <end position="225"/>
    </location>
</feature>
<dbReference type="RefSeq" id="XP_060289106.1">
    <property type="nucleotide sequence ID" value="XM_060431408.1"/>
</dbReference>
<evidence type="ECO:0000313" key="2">
    <source>
        <dbReference type="EMBL" id="KAK1772893.1"/>
    </source>
</evidence>
<dbReference type="AlphaFoldDB" id="A0AAJ0CCE0"/>
<feature type="compositionally biased region" description="Low complexity" evidence="1">
    <location>
        <begin position="194"/>
        <end position="209"/>
    </location>
</feature>
<organism evidence="2 3">
    <name type="scientific">Phialemonium atrogriseum</name>
    <dbReference type="NCBI Taxonomy" id="1093897"/>
    <lineage>
        <taxon>Eukaryota</taxon>
        <taxon>Fungi</taxon>
        <taxon>Dikarya</taxon>
        <taxon>Ascomycota</taxon>
        <taxon>Pezizomycotina</taxon>
        <taxon>Sordariomycetes</taxon>
        <taxon>Sordariomycetidae</taxon>
        <taxon>Cephalothecales</taxon>
        <taxon>Cephalothecaceae</taxon>
        <taxon>Phialemonium</taxon>
    </lineage>
</organism>
<protein>
    <recommendedName>
        <fullName evidence="4">C2H2-type domain-containing protein</fullName>
    </recommendedName>
</protein>
<dbReference type="EMBL" id="MU838997">
    <property type="protein sequence ID" value="KAK1772893.1"/>
    <property type="molecule type" value="Genomic_DNA"/>
</dbReference>
<name>A0AAJ0CCE0_9PEZI</name>
<sequence length="428" mass="45929">MRPNLSQPIPYDQLIDVPDSEQYEFAAHGQTEYNSEEIPAELYFWRPDRYLVVLPYRVPRALAYHDNNFWFNLSEHDYDEQIVRLTAGNQSFGPAYNWGIPPYQGYQEDTMSSRRVRAGEDEDEEMISLPPPGPTTRSRGAGLSSVPAAAAGAFASAAAGGAAPAPSPSTSSSASRTPLPTSRARQHAAERASRSAAPSGSRPRAAARSSRAREPPASLAPPAPLAAVGGGLGGGPARLTFTSLPGNEGSIQCDACSKVLANRRSWAKHSLRCPSLGGEKRHACPEQGCPFRTNVPGDLPDHLGTAHGVYPPNAPELRTNAAYLARRSVSVLLAEVDMENRSLQLVMERADATLAALRGRAGPDALAQLAARRPALPREQYPARVPAAPRRVLANDLVARRLEAAEARAWEARVDALAELVAEGEAEE</sequence>